<evidence type="ECO:0008006" key="3">
    <source>
        <dbReference type="Google" id="ProtNLM"/>
    </source>
</evidence>
<dbReference type="InterPro" id="IPR029058">
    <property type="entry name" value="AB_hydrolase_fold"/>
</dbReference>
<protein>
    <recommendedName>
        <fullName evidence="3">Alpha/beta hydrolase</fullName>
    </recommendedName>
</protein>
<dbReference type="RefSeq" id="WP_123688432.1">
    <property type="nucleotide sequence ID" value="NZ_AP019700.1"/>
</dbReference>
<dbReference type="OrthoDB" id="332706at2"/>
<keyword evidence="2" id="KW-1185">Reference proteome</keyword>
<dbReference type="Gene3D" id="3.40.50.1820">
    <property type="entry name" value="alpha/beta hydrolase"/>
    <property type="match status" value="1"/>
</dbReference>
<organism evidence="1 2">
    <name type="scientific">Stella humosa</name>
    <dbReference type="NCBI Taxonomy" id="94"/>
    <lineage>
        <taxon>Bacteria</taxon>
        <taxon>Pseudomonadati</taxon>
        <taxon>Pseudomonadota</taxon>
        <taxon>Alphaproteobacteria</taxon>
        <taxon>Rhodospirillales</taxon>
        <taxon>Stellaceae</taxon>
        <taxon>Stella</taxon>
    </lineage>
</organism>
<gene>
    <name evidence="1" type="ORF">EDC65_0883</name>
</gene>
<name>A0A3N1MG26_9PROT</name>
<reference evidence="1 2" key="1">
    <citation type="submission" date="2018-11" db="EMBL/GenBank/DDBJ databases">
        <title>Genomic Encyclopedia of Type Strains, Phase IV (KMG-IV): sequencing the most valuable type-strain genomes for metagenomic binning, comparative biology and taxonomic classification.</title>
        <authorList>
            <person name="Goeker M."/>
        </authorList>
    </citation>
    <scope>NUCLEOTIDE SEQUENCE [LARGE SCALE GENOMIC DNA]</scope>
    <source>
        <strain evidence="1 2">DSM 5900</strain>
    </source>
</reference>
<proteinExistence type="predicted"/>
<dbReference type="Proteomes" id="UP000278222">
    <property type="component" value="Unassembled WGS sequence"/>
</dbReference>
<dbReference type="SUPFAM" id="SSF53474">
    <property type="entry name" value="alpha/beta-Hydrolases"/>
    <property type="match status" value="1"/>
</dbReference>
<dbReference type="AlphaFoldDB" id="A0A3N1MG26"/>
<sequence>MTTTVLAPEVGRSTLPFVDRLFPDRPLEVNFYRPAAHRPDGPVVVVQHGMMRNGDDYRDFWIDAAEKHAILIVAPTFSNQHFPQAEGYNNGLTVAADGTMRPRDQRIYGVPGRVLDALSQGGVATRPQVRLFGHSAGGQFVHRLLATEADHSRFAVAMAANSGWYTLPTLDRAFPEGMGGLGLGPDDLARWLAYPMTIFAGDQDNDPTEANLPSNPEAKAQGPTRYARAHFMYAFGQREAARLGLPFAWNLISVPGVGHDGAAMSRAAAGIWFEGRMPPAEVLKGTGPGAL</sequence>
<accession>A0A3N1MG26</accession>
<dbReference type="EMBL" id="RJKX01000011">
    <property type="protein sequence ID" value="ROQ01697.1"/>
    <property type="molecule type" value="Genomic_DNA"/>
</dbReference>
<comment type="caution">
    <text evidence="1">The sequence shown here is derived from an EMBL/GenBank/DDBJ whole genome shotgun (WGS) entry which is preliminary data.</text>
</comment>
<evidence type="ECO:0000313" key="2">
    <source>
        <dbReference type="Proteomes" id="UP000278222"/>
    </source>
</evidence>
<evidence type="ECO:0000313" key="1">
    <source>
        <dbReference type="EMBL" id="ROQ01697.1"/>
    </source>
</evidence>